<protein>
    <submittedName>
        <fullName evidence="1">DNA alkylation repair enzyme</fullName>
    </submittedName>
</protein>
<dbReference type="EMBL" id="PVZC01000007">
    <property type="protein sequence ID" value="PRX96700.1"/>
    <property type="molecule type" value="Genomic_DNA"/>
</dbReference>
<reference evidence="1 2" key="1">
    <citation type="submission" date="2018-03" db="EMBL/GenBank/DDBJ databases">
        <title>Genomic Encyclopedia of Archaeal and Bacterial Type Strains, Phase II (KMG-II): from individual species to whole genera.</title>
        <authorList>
            <person name="Goeker M."/>
        </authorList>
    </citation>
    <scope>NUCLEOTIDE SEQUENCE [LARGE SCALE GENOMIC DNA]</scope>
    <source>
        <strain evidence="1 2">DSM 45601</strain>
    </source>
</reference>
<accession>A0A2T0PYU1</accession>
<dbReference type="InterPro" id="IPR016024">
    <property type="entry name" value="ARM-type_fold"/>
</dbReference>
<gene>
    <name evidence="1" type="ORF">CLV72_107223</name>
</gene>
<evidence type="ECO:0000313" key="2">
    <source>
        <dbReference type="Proteomes" id="UP000237846"/>
    </source>
</evidence>
<dbReference type="CDD" id="cd06561">
    <property type="entry name" value="AlkD_like"/>
    <property type="match status" value="1"/>
</dbReference>
<organism evidence="1 2">
    <name type="scientific">Allonocardiopsis opalescens</name>
    <dbReference type="NCBI Taxonomy" id="1144618"/>
    <lineage>
        <taxon>Bacteria</taxon>
        <taxon>Bacillati</taxon>
        <taxon>Actinomycetota</taxon>
        <taxon>Actinomycetes</taxon>
        <taxon>Streptosporangiales</taxon>
        <taxon>Allonocardiopsis</taxon>
    </lineage>
</organism>
<dbReference type="PANTHER" id="PTHR34070:SF1">
    <property type="entry name" value="DNA ALKYLATION REPAIR PROTEIN"/>
    <property type="match status" value="1"/>
</dbReference>
<dbReference type="RefSeq" id="WP_106250107.1">
    <property type="nucleotide sequence ID" value="NZ_PVZC01000007.1"/>
</dbReference>
<dbReference type="Gene3D" id="1.25.10.90">
    <property type="match status" value="1"/>
</dbReference>
<sequence length="232" mass="27007">MAGATAAEFIEAMHALRSDAERAKIRRYLRSEKDFEVIGVRMKQLFDTAKSFERMPLDQVDLLLDSPYYEARVGAVSILDFKARRKGIGDDERRELYLLYLRRHDRINNWDLVDRAAPRVIGWYLLDKPRRPLYELAASADVWERRTAITASFWFIRAGEVDDALALAGILLDDPEEPVHKSVGTALREIGKVDRDRLLAFLREHAERMPRVTLRYAVERLPPELRAELMRR</sequence>
<proteinExistence type="predicted"/>
<dbReference type="Proteomes" id="UP000237846">
    <property type="component" value="Unassembled WGS sequence"/>
</dbReference>
<dbReference type="InterPro" id="IPR014825">
    <property type="entry name" value="DNA_alkylation"/>
</dbReference>
<dbReference type="AlphaFoldDB" id="A0A2T0PYU1"/>
<dbReference type="PANTHER" id="PTHR34070">
    <property type="entry name" value="ARMADILLO-TYPE FOLD"/>
    <property type="match status" value="1"/>
</dbReference>
<comment type="caution">
    <text evidence="1">The sequence shown here is derived from an EMBL/GenBank/DDBJ whole genome shotgun (WGS) entry which is preliminary data.</text>
</comment>
<keyword evidence="2" id="KW-1185">Reference proteome</keyword>
<evidence type="ECO:0000313" key="1">
    <source>
        <dbReference type="EMBL" id="PRX96700.1"/>
    </source>
</evidence>
<dbReference type="SUPFAM" id="SSF48371">
    <property type="entry name" value="ARM repeat"/>
    <property type="match status" value="1"/>
</dbReference>
<dbReference type="OrthoDB" id="9775346at2"/>
<name>A0A2T0PYU1_9ACTN</name>
<dbReference type="Pfam" id="PF08713">
    <property type="entry name" value="DNA_alkylation"/>
    <property type="match status" value="1"/>
</dbReference>